<dbReference type="Proteomes" id="UP000480548">
    <property type="component" value="Unassembled WGS sequence"/>
</dbReference>
<protein>
    <recommendedName>
        <fullName evidence="3">F-box domain-containing protein</fullName>
    </recommendedName>
</protein>
<accession>A0A7C8JTW2</accession>
<reference evidence="1 2" key="1">
    <citation type="submission" date="2019-06" db="EMBL/GenBank/DDBJ databases">
        <authorList>
            <person name="Palmer J.M."/>
        </authorList>
    </citation>
    <scope>NUCLEOTIDE SEQUENCE [LARGE SCALE GENOMIC DNA]</scope>
    <source>
        <strain evidence="1 2">TWF703</strain>
    </source>
</reference>
<name>A0A7C8JTW2_ORBOL</name>
<evidence type="ECO:0000313" key="1">
    <source>
        <dbReference type="EMBL" id="KAF3130963.1"/>
    </source>
</evidence>
<evidence type="ECO:0008006" key="3">
    <source>
        <dbReference type="Google" id="ProtNLM"/>
    </source>
</evidence>
<proteinExistence type="predicted"/>
<gene>
    <name evidence="1" type="ORF">TWF703_007957</name>
</gene>
<dbReference type="AlphaFoldDB" id="A0A7C8JTW2"/>
<dbReference type="EMBL" id="WIQZ01000051">
    <property type="protein sequence ID" value="KAF3130963.1"/>
    <property type="molecule type" value="Genomic_DNA"/>
</dbReference>
<organism evidence="1 2">
    <name type="scientific">Orbilia oligospora</name>
    <name type="common">Nematode-trapping fungus</name>
    <name type="synonym">Arthrobotrys oligospora</name>
    <dbReference type="NCBI Taxonomy" id="2813651"/>
    <lineage>
        <taxon>Eukaryota</taxon>
        <taxon>Fungi</taxon>
        <taxon>Dikarya</taxon>
        <taxon>Ascomycota</taxon>
        <taxon>Pezizomycotina</taxon>
        <taxon>Orbiliomycetes</taxon>
        <taxon>Orbiliales</taxon>
        <taxon>Orbiliaceae</taxon>
        <taxon>Orbilia</taxon>
    </lineage>
</organism>
<sequence>MPALTFNPQGMGVLSDDVILLIYPELDSWETVASLSSVNHRFRDLFLYQQESIKRRVYAREYAITRPKGHQDAFRLARYMTTNVLHSNKTRIGPSDLTWKEIEQLQANQAAIQYLQDRFLEIRREQKSKARNEDLTCTEVDKFCQAATRFWIFCVMFADNPRSRADQKSLVESWCFNTASELQYIRELILFLWRLLRDSIPESEEHVAQAWAEKVGIRCFSTPGGGPSDSKLNPKWIDFLMSRGCGVLFDLVKQESVLKRVLYIAKSPFGYRTDAADYVFLCGSAVNQVMAERANTLPTRPYGILDKCY</sequence>
<comment type="caution">
    <text evidence="1">The sequence shown here is derived from an EMBL/GenBank/DDBJ whole genome shotgun (WGS) entry which is preliminary data.</text>
</comment>
<evidence type="ECO:0000313" key="2">
    <source>
        <dbReference type="Proteomes" id="UP000480548"/>
    </source>
</evidence>